<dbReference type="EMBL" id="CACRTO010000037">
    <property type="protein sequence ID" value="VYU50850.1"/>
    <property type="molecule type" value="Genomic_DNA"/>
</dbReference>
<feature type="region of interest" description="Disordered" evidence="1">
    <location>
        <begin position="115"/>
        <end position="262"/>
    </location>
</feature>
<evidence type="ECO:0000256" key="1">
    <source>
        <dbReference type="SAM" id="MobiDB-lite"/>
    </source>
</evidence>
<sequence>MYLENSNGQQDDNDLKFIPLNIREPFRNKDSSWYPEIDTSLPTLSNISNSFIMGLSVPVDNSNLEARSFRTLDYLPRNEMNLENPMKQVLDNQFNNNQMLELQMNNAKKNLNNPNNNINSMNPASMNPGGMNPSGMNPGNMSPGSMNPSGMNPGSMSPGSMNPSGMNPGSMSPGSMNPSGMNPGSMSPGSMNPSGMNPSSMSPGSMNPNGMNPSSMSPGSMNPNGMTPGSMNQGNMNQGSMTPGSMNPNNVSNMPNTNPMNLQQQQLSNDASFDLEYPSESLGEELHSYNNVDGCKSKETKRENILINNKQESIINTNDIIYGNDSLDIKGNDNLDIKEDDNLDINYEEFEIDLVHIELLRELNEETSYSSFFRGEGYNLLEEMDEIFSIISKDEDIINIFKSYNMPEPIYNLVINKIIKRTLENTTYKRGE</sequence>
<accession>A0A6N3FFY8</accession>
<gene>
    <name evidence="2" type="ORF">CTLFYP3_02659</name>
</gene>
<protein>
    <submittedName>
        <fullName evidence="2">Uncharacterized protein</fullName>
    </submittedName>
</protein>
<name>A0A6N3FFY8_9CLOT</name>
<organism evidence="2">
    <name type="scientific">Clostridium tertium</name>
    <dbReference type="NCBI Taxonomy" id="1559"/>
    <lineage>
        <taxon>Bacteria</taxon>
        <taxon>Bacillati</taxon>
        <taxon>Bacillota</taxon>
        <taxon>Clostridia</taxon>
        <taxon>Eubacteriales</taxon>
        <taxon>Clostridiaceae</taxon>
        <taxon>Clostridium</taxon>
    </lineage>
</organism>
<dbReference type="RefSeq" id="WP_156627115.1">
    <property type="nucleotide sequence ID" value="NZ_CACRTO010000037.1"/>
</dbReference>
<feature type="compositionally biased region" description="Low complexity" evidence="1">
    <location>
        <begin position="115"/>
        <end position="226"/>
    </location>
</feature>
<feature type="compositionally biased region" description="Polar residues" evidence="1">
    <location>
        <begin position="227"/>
        <end position="245"/>
    </location>
</feature>
<evidence type="ECO:0000313" key="2">
    <source>
        <dbReference type="EMBL" id="VYU50850.1"/>
    </source>
</evidence>
<dbReference type="AlphaFoldDB" id="A0A6N3FFY8"/>
<reference evidence="2" key="1">
    <citation type="submission" date="2019-11" db="EMBL/GenBank/DDBJ databases">
        <authorList>
            <person name="Feng L."/>
        </authorList>
    </citation>
    <scope>NUCLEOTIDE SEQUENCE</scope>
    <source>
        <strain evidence="2">CTertiumLFYP3</strain>
    </source>
</reference>
<proteinExistence type="predicted"/>
<feature type="compositionally biased region" description="Low complexity" evidence="1">
    <location>
        <begin position="246"/>
        <end position="261"/>
    </location>
</feature>